<sequence length="573" mass="60612">MAPWQTLARIAVLLAAAISLGAVYRLDGRGKWGPALRERFVAGVPWGTLLTVAGLLWVYLFVQNGLTNWYWPVVLPFRAWSYLYPLGMAVASFAHVGPAHLVGNLVGVCTFGVVVEYAWGHYPTERGTATFSSLRTNPYARALAIPAAAIGVGLVVAVFSIGPVIGFSGVVFAFAGVALVRYPVTTVIALSAGGVVQLVYRALRNPVVQASAEPSFGTPWWAGIAIQAHAIGLLIGVLLGVALCRRRDVRPPPGRLWLGTILFAVGQSLWAVYWFRGNGEYVLFRAVGAVLVFGLALVVAASVAAPDRLALPRPDVPRLESIERLSDLGRVGTIGRRAASAGVIVLALAVLAAPAVPVNLTTVDTPAEEVFASGTGAGPQPGLDADVAVRDYTVSYAENVTNRKVSVFDISAFGETTQVRASGVIVESDSRHVWTTAIQSSELAFDGWSAVKLGGLGWSETVAAKRNGWRIVGGGHAYKVYLNGPGEGRQLAYRSTPATAEPVITGKNVSLAPQKTGFDLVVSRNNETLGSVPLPKKGTSAAVANVTFDRNGKHLYAVAGQTRVRIASHESYE</sequence>
<keyword evidence="8" id="KW-1185">Reference proteome</keyword>
<dbReference type="Gene3D" id="1.20.1540.10">
    <property type="entry name" value="Rhomboid-like"/>
    <property type="match status" value="1"/>
</dbReference>
<dbReference type="PATRIC" id="fig|1227455.4.peg.2085"/>
<keyword evidence="3 5" id="KW-1133">Transmembrane helix</keyword>
<feature type="transmembrane region" description="Helical" evidence="5">
    <location>
        <begin position="40"/>
        <end position="62"/>
    </location>
</feature>
<keyword evidence="4 5" id="KW-0472">Membrane</keyword>
<dbReference type="GO" id="GO:0004252">
    <property type="term" value="F:serine-type endopeptidase activity"/>
    <property type="evidence" value="ECO:0007669"/>
    <property type="project" value="InterPro"/>
</dbReference>
<evidence type="ECO:0000256" key="2">
    <source>
        <dbReference type="ARBA" id="ARBA00022692"/>
    </source>
</evidence>
<accession>M0MH20</accession>
<organism evidence="7 8">
    <name type="scientific">Halococcus saccharolyticus DSM 5350</name>
    <dbReference type="NCBI Taxonomy" id="1227455"/>
    <lineage>
        <taxon>Archaea</taxon>
        <taxon>Methanobacteriati</taxon>
        <taxon>Methanobacteriota</taxon>
        <taxon>Stenosarchaea group</taxon>
        <taxon>Halobacteria</taxon>
        <taxon>Halobacteriales</taxon>
        <taxon>Halococcaceae</taxon>
        <taxon>Halococcus</taxon>
    </lineage>
</organism>
<feature type="domain" description="Peptidase S54 rhomboid" evidence="6">
    <location>
        <begin position="90"/>
        <end position="246"/>
    </location>
</feature>
<dbReference type="EMBL" id="AOMD01000021">
    <property type="protein sequence ID" value="EMA45017.1"/>
    <property type="molecule type" value="Genomic_DNA"/>
</dbReference>
<dbReference type="AlphaFoldDB" id="M0MH20"/>
<dbReference type="SUPFAM" id="SSF144091">
    <property type="entry name" value="Rhomboid-like"/>
    <property type="match status" value="1"/>
</dbReference>
<dbReference type="GO" id="GO:0016020">
    <property type="term" value="C:membrane"/>
    <property type="evidence" value="ECO:0007669"/>
    <property type="project" value="UniProtKB-SubCell"/>
</dbReference>
<feature type="transmembrane region" description="Helical" evidence="5">
    <location>
        <begin position="74"/>
        <end position="94"/>
    </location>
</feature>
<feature type="transmembrane region" description="Helical" evidence="5">
    <location>
        <begin position="256"/>
        <end position="275"/>
    </location>
</feature>
<feature type="transmembrane region" description="Helical" evidence="5">
    <location>
        <begin position="142"/>
        <end position="175"/>
    </location>
</feature>
<dbReference type="InterPro" id="IPR022764">
    <property type="entry name" value="Peptidase_S54_rhomboid_dom"/>
</dbReference>
<comment type="caution">
    <text evidence="7">The sequence shown here is derived from an EMBL/GenBank/DDBJ whole genome shotgun (WGS) entry which is preliminary data.</text>
</comment>
<evidence type="ECO:0000256" key="1">
    <source>
        <dbReference type="ARBA" id="ARBA00004141"/>
    </source>
</evidence>
<evidence type="ECO:0000313" key="7">
    <source>
        <dbReference type="EMBL" id="EMA45017.1"/>
    </source>
</evidence>
<keyword evidence="2 5" id="KW-0812">Transmembrane</keyword>
<gene>
    <name evidence="7" type="ORF">C449_10179</name>
</gene>
<dbReference type="Pfam" id="PF01694">
    <property type="entry name" value="Rhomboid"/>
    <property type="match status" value="1"/>
</dbReference>
<comment type="subcellular location">
    <subcellularLocation>
        <location evidence="1">Membrane</location>
        <topology evidence="1">Multi-pass membrane protein</topology>
    </subcellularLocation>
</comment>
<evidence type="ECO:0000256" key="3">
    <source>
        <dbReference type="ARBA" id="ARBA00022989"/>
    </source>
</evidence>
<name>M0MH20_9EURY</name>
<evidence type="ECO:0000256" key="4">
    <source>
        <dbReference type="ARBA" id="ARBA00023136"/>
    </source>
</evidence>
<feature type="transmembrane region" description="Helical" evidence="5">
    <location>
        <begin position="6"/>
        <end position="28"/>
    </location>
</feature>
<dbReference type="RefSeq" id="WP_006077889.1">
    <property type="nucleotide sequence ID" value="NZ_AOMD01000021.1"/>
</dbReference>
<protein>
    <recommendedName>
        <fullName evidence="6">Peptidase S54 rhomboid domain-containing protein</fullName>
    </recommendedName>
</protein>
<feature type="transmembrane region" description="Helical" evidence="5">
    <location>
        <begin position="220"/>
        <end position="244"/>
    </location>
</feature>
<dbReference type="InParanoid" id="M0MH20"/>
<reference evidence="7 8" key="1">
    <citation type="journal article" date="2014" name="PLoS Genet.">
        <title>Phylogenetically driven sequencing of extremely halophilic archaea reveals strategies for static and dynamic osmo-response.</title>
        <authorList>
            <person name="Becker E.A."/>
            <person name="Seitzer P.M."/>
            <person name="Tritt A."/>
            <person name="Larsen D."/>
            <person name="Krusor M."/>
            <person name="Yao A.I."/>
            <person name="Wu D."/>
            <person name="Madern D."/>
            <person name="Eisen J.A."/>
            <person name="Darling A.E."/>
            <person name="Facciotti M.T."/>
        </authorList>
    </citation>
    <scope>NUCLEOTIDE SEQUENCE [LARGE SCALE GENOMIC DNA]</scope>
    <source>
        <strain evidence="7 8">DSM 5350</strain>
    </source>
</reference>
<evidence type="ECO:0000313" key="8">
    <source>
        <dbReference type="Proteomes" id="UP000011669"/>
    </source>
</evidence>
<proteinExistence type="predicted"/>
<dbReference type="Proteomes" id="UP000011669">
    <property type="component" value="Unassembled WGS sequence"/>
</dbReference>
<feature type="transmembrane region" description="Helical" evidence="5">
    <location>
        <begin position="101"/>
        <end position="122"/>
    </location>
</feature>
<feature type="transmembrane region" description="Helical" evidence="5">
    <location>
        <begin position="281"/>
        <end position="305"/>
    </location>
</feature>
<evidence type="ECO:0000259" key="6">
    <source>
        <dbReference type="Pfam" id="PF01694"/>
    </source>
</evidence>
<evidence type="ECO:0000256" key="5">
    <source>
        <dbReference type="SAM" id="Phobius"/>
    </source>
</evidence>
<dbReference type="InterPro" id="IPR035952">
    <property type="entry name" value="Rhomboid-like_sf"/>
</dbReference>
<dbReference type="OrthoDB" id="205691at2157"/>
<feature type="transmembrane region" description="Helical" evidence="5">
    <location>
        <begin position="182"/>
        <end position="200"/>
    </location>
</feature>